<dbReference type="RefSeq" id="WP_020516189.1">
    <property type="nucleotide sequence ID" value="NZ_JBIAZU010000008.1"/>
</dbReference>
<reference evidence="6 7" key="1">
    <citation type="submission" date="2024-10" db="EMBL/GenBank/DDBJ databases">
        <title>The Natural Products Discovery Center: Release of the First 8490 Sequenced Strains for Exploring Actinobacteria Biosynthetic Diversity.</title>
        <authorList>
            <person name="Kalkreuter E."/>
            <person name="Kautsar S.A."/>
            <person name="Yang D."/>
            <person name="Bader C.D."/>
            <person name="Teijaro C.N."/>
            <person name="Fluegel L."/>
            <person name="Davis C.M."/>
            <person name="Simpson J.R."/>
            <person name="Lauterbach L."/>
            <person name="Steele A.D."/>
            <person name="Gui C."/>
            <person name="Meng S."/>
            <person name="Li G."/>
            <person name="Viehrig K."/>
            <person name="Ye F."/>
            <person name="Su P."/>
            <person name="Kiefer A.F."/>
            <person name="Nichols A."/>
            <person name="Cepeda A.J."/>
            <person name="Yan W."/>
            <person name="Fan B."/>
            <person name="Jiang Y."/>
            <person name="Adhikari A."/>
            <person name="Zheng C.-J."/>
            <person name="Schuster L."/>
            <person name="Cowan T.M."/>
            <person name="Smanski M.J."/>
            <person name="Chevrette M.G."/>
            <person name="De Carvalho L.P.S."/>
            <person name="Shen B."/>
        </authorList>
    </citation>
    <scope>NUCLEOTIDE SEQUENCE [LARGE SCALE GENOMIC DNA]</scope>
    <source>
        <strain evidence="6 7">NPDC000087</strain>
    </source>
</reference>
<dbReference type="PANTHER" id="PTHR30055:SF238">
    <property type="entry name" value="MYCOFACTOCIN BIOSYNTHESIS TRANSCRIPTIONAL REGULATOR MFTR-RELATED"/>
    <property type="match status" value="1"/>
</dbReference>
<evidence type="ECO:0000256" key="4">
    <source>
        <dbReference type="PROSITE-ProRule" id="PRU00335"/>
    </source>
</evidence>
<keyword evidence="1" id="KW-0805">Transcription regulation</keyword>
<feature type="domain" description="HTH tetR-type" evidence="5">
    <location>
        <begin position="12"/>
        <end position="72"/>
    </location>
</feature>
<keyword evidence="3" id="KW-0804">Transcription</keyword>
<name>A0ABW6WT19_9ACTN</name>
<evidence type="ECO:0000256" key="1">
    <source>
        <dbReference type="ARBA" id="ARBA00023015"/>
    </source>
</evidence>
<organism evidence="6 7">
    <name type="scientific">Paractinoplanes globisporus</name>
    <dbReference type="NCBI Taxonomy" id="113565"/>
    <lineage>
        <taxon>Bacteria</taxon>
        <taxon>Bacillati</taxon>
        <taxon>Actinomycetota</taxon>
        <taxon>Actinomycetes</taxon>
        <taxon>Micromonosporales</taxon>
        <taxon>Micromonosporaceae</taxon>
        <taxon>Paractinoplanes</taxon>
    </lineage>
</organism>
<dbReference type="InterPro" id="IPR050109">
    <property type="entry name" value="HTH-type_TetR-like_transc_reg"/>
</dbReference>
<feature type="DNA-binding region" description="H-T-H motif" evidence="4">
    <location>
        <begin position="35"/>
        <end position="54"/>
    </location>
</feature>
<dbReference type="PROSITE" id="PS50977">
    <property type="entry name" value="HTH_TETR_2"/>
    <property type="match status" value="1"/>
</dbReference>
<dbReference type="Proteomes" id="UP001602245">
    <property type="component" value="Unassembled WGS sequence"/>
</dbReference>
<dbReference type="PANTHER" id="PTHR30055">
    <property type="entry name" value="HTH-TYPE TRANSCRIPTIONAL REGULATOR RUTR"/>
    <property type="match status" value="1"/>
</dbReference>
<evidence type="ECO:0000259" key="5">
    <source>
        <dbReference type="PROSITE" id="PS50977"/>
    </source>
</evidence>
<proteinExistence type="predicted"/>
<dbReference type="EMBL" id="JBIAZU010000008">
    <property type="protein sequence ID" value="MFF5295986.1"/>
    <property type="molecule type" value="Genomic_DNA"/>
</dbReference>
<accession>A0ABW6WT19</accession>
<dbReference type="PRINTS" id="PR00455">
    <property type="entry name" value="HTHTETR"/>
</dbReference>
<protein>
    <submittedName>
        <fullName evidence="6">TetR/AcrR family transcriptional regulator</fullName>
    </submittedName>
</protein>
<dbReference type="InterPro" id="IPR023772">
    <property type="entry name" value="DNA-bd_HTH_TetR-type_CS"/>
</dbReference>
<dbReference type="Pfam" id="PF00440">
    <property type="entry name" value="TetR_N"/>
    <property type="match status" value="1"/>
</dbReference>
<dbReference type="SUPFAM" id="SSF46689">
    <property type="entry name" value="Homeodomain-like"/>
    <property type="match status" value="1"/>
</dbReference>
<keyword evidence="7" id="KW-1185">Reference proteome</keyword>
<evidence type="ECO:0000313" key="6">
    <source>
        <dbReference type="EMBL" id="MFF5295986.1"/>
    </source>
</evidence>
<evidence type="ECO:0000256" key="2">
    <source>
        <dbReference type="ARBA" id="ARBA00023125"/>
    </source>
</evidence>
<gene>
    <name evidence="6" type="ORF">ACFY35_41690</name>
</gene>
<dbReference type="PROSITE" id="PS01081">
    <property type="entry name" value="HTH_TETR_1"/>
    <property type="match status" value="1"/>
</dbReference>
<comment type="caution">
    <text evidence="6">The sequence shown here is derived from an EMBL/GenBank/DDBJ whole genome shotgun (WGS) entry which is preliminary data.</text>
</comment>
<evidence type="ECO:0000313" key="7">
    <source>
        <dbReference type="Proteomes" id="UP001602245"/>
    </source>
</evidence>
<keyword evidence="2 4" id="KW-0238">DNA-binding</keyword>
<dbReference type="Gene3D" id="1.10.357.10">
    <property type="entry name" value="Tetracycline Repressor, domain 2"/>
    <property type="match status" value="1"/>
</dbReference>
<dbReference type="InterPro" id="IPR001647">
    <property type="entry name" value="HTH_TetR"/>
</dbReference>
<sequence>MAAREGVDNRRTDTRERALAVALELFATHGYTVTSLREIAEHLGVTKAALYFHFRTKEEILTAILRGYLDGIAALAVDATARQPLTAAMREELVRRFAEHQAHWGIDLILLVRQNYTEIQSLPIGEEVREVMASLVAALAPAGSGPAERLRVRTALSAFQIAAVTAARDNDGDGDALQEAALAIALEILAG</sequence>
<dbReference type="InterPro" id="IPR009057">
    <property type="entry name" value="Homeodomain-like_sf"/>
</dbReference>
<evidence type="ECO:0000256" key="3">
    <source>
        <dbReference type="ARBA" id="ARBA00023163"/>
    </source>
</evidence>